<evidence type="ECO:0000256" key="2">
    <source>
        <dbReference type="SAM" id="SignalP"/>
    </source>
</evidence>
<keyword evidence="2" id="KW-0732">Signal</keyword>
<evidence type="ECO:0000313" key="3">
    <source>
        <dbReference type="EMBL" id="GHB54594.1"/>
    </source>
</evidence>
<dbReference type="AlphaFoldDB" id="A0A8J3D1D5"/>
<dbReference type="Gene3D" id="2.120.10.30">
    <property type="entry name" value="TolB, C-terminal domain"/>
    <property type="match status" value="1"/>
</dbReference>
<sequence>MMRLLKKNLVACLLGLSIAVPFTALAQKTDLGVFTGHGDIGDVLKPGSASYNAQKRQYEVAGAGYNVWFDHDEFHYLWKQMKGDFILYTRAGLVGKGVDPHRKVGWMVRSSLDGKSAHINAVVHGDGLTSLQFRRTTGADTEEMKAKMTHADVIQLERKGNTYTMRVAKFGEPFVTEQVADLDLGEEVYVGLFVGSHNKEVLEKGVFRDVRISVPAPDSLVPYRQYLASNLEILDVATGDRKVIFTHPKSIQAPNWTPDGKTLLYNSDGLMYTFDLAKRRPAVLNTGEIKNNNNDHVLSFDGTMLGLSSDVKELGGSIIYTVPAKGGTPKQITPRGPSYLHSWSPDKKTLLFTGQRDGDFNIFSVPAAGGPEVRLTDAKGLDDGPEYSPDGKYIYFNSARDGNMRIYRMKPDGSDQRALTDDKFQDWFPHISPDGKWIVFISFLKEEVEVDDHPFYKHVYLRLMPVSGDVEPRVIAYVYGGQGTINTPSWSPDSKKVAFVSNTAESSLSPVEK</sequence>
<comment type="caution">
    <text evidence="3">The sequence shown here is derived from an EMBL/GenBank/DDBJ whole genome shotgun (WGS) entry which is preliminary data.</text>
</comment>
<feature type="signal peptide" evidence="2">
    <location>
        <begin position="1"/>
        <end position="26"/>
    </location>
</feature>
<dbReference type="InterPro" id="IPR011659">
    <property type="entry name" value="WD40"/>
</dbReference>
<comment type="similarity">
    <text evidence="1">Belongs to the TolB family.</text>
</comment>
<dbReference type="InterPro" id="IPR011042">
    <property type="entry name" value="6-blade_b-propeller_TolB-like"/>
</dbReference>
<evidence type="ECO:0000313" key="4">
    <source>
        <dbReference type="Proteomes" id="UP000598271"/>
    </source>
</evidence>
<evidence type="ECO:0008006" key="5">
    <source>
        <dbReference type="Google" id="ProtNLM"/>
    </source>
</evidence>
<accession>A0A8J3D1D5</accession>
<proteinExistence type="inferred from homology"/>
<dbReference type="Pfam" id="PF07676">
    <property type="entry name" value="PD40"/>
    <property type="match status" value="5"/>
</dbReference>
<gene>
    <name evidence="3" type="ORF">GCM10007390_04570</name>
</gene>
<dbReference type="PANTHER" id="PTHR36842:SF1">
    <property type="entry name" value="PROTEIN TOLB"/>
    <property type="match status" value="1"/>
</dbReference>
<name>A0A8J3D1D5_9BACT</name>
<dbReference type="EMBL" id="BMXF01000001">
    <property type="protein sequence ID" value="GHB54594.1"/>
    <property type="molecule type" value="Genomic_DNA"/>
</dbReference>
<protein>
    <recommendedName>
        <fullName evidence="5">Biopolymer transporter TolR</fullName>
    </recommendedName>
</protein>
<organism evidence="3 4">
    <name type="scientific">Persicitalea jodogahamensis</name>
    <dbReference type="NCBI Taxonomy" id="402147"/>
    <lineage>
        <taxon>Bacteria</taxon>
        <taxon>Pseudomonadati</taxon>
        <taxon>Bacteroidota</taxon>
        <taxon>Cytophagia</taxon>
        <taxon>Cytophagales</taxon>
        <taxon>Spirosomataceae</taxon>
        <taxon>Persicitalea</taxon>
    </lineage>
</organism>
<dbReference type="PANTHER" id="PTHR36842">
    <property type="entry name" value="PROTEIN TOLB HOMOLOG"/>
    <property type="match status" value="1"/>
</dbReference>
<evidence type="ECO:0000256" key="1">
    <source>
        <dbReference type="ARBA" id="ARBA00009820"/>
    </source>
</evidence>
<dbReference type="Proteomes" id="UP000598271">
    <property type="component" value="Unassembled WGS sequence"/>
</dbReference>
<feature type="chain" id="PRO_5035254924" description="Biopolymer transporter TolR" evidence="2">
    <location>
        <begin position="27"/>
        <end position="513"/>
    </location>
</feature>
<reference evidence="3 4" key="1">
    <citation type="journal article" date="2014" name="Int. J. Syst. Evol. Microbiol.">
        <title>Complete genome sequence of Corynebacterium casei LMG S-19264T (=DSM 44701T), isolated from a smear-ripened cheese.</title>
        <authorList>
            <consortium name="US DOE Joint Genome Institute (JGI-PGF)"/>
            <person name="Walter F."/>
            <person name="Albersmeier A."/>
            <person name="Kalinowski J."/>
            <person name="Ruckert C."/>
        </authorList>
    </citation>
    <scope>NUCLEOTIDE SEQUENCE [LARGE SCALE GENOMIC DNA]</scope>
    <source>
        <strain evidence="3 4">KCTC 12866</strain>
    </source>
</reference>
<keyword evidence="4" id="KW-1185">Reference proteome</keyword>
<dbReference type="SUPFAM" id="SSF82171">
    <property type="entry name" value="DPP6 N-terminal domain-like"/>
    <property type="match status" value="1"/>
</dbReference>